<reference evidence="4 5" key="1">
    <citation type="submission" date="2019-03" db="EMBL/GenBank/DDBJ databases">
        <title>Nitrincola sp. nov. isolated from an Indian soda lake.</title>
        <authorList>
            <person name="Joshi A."/>
            <person name="Thite S.V."/>
            <person name="Joseph N."/>
            <person name="Dhotre D."/>
            <person name="Moorthy M."/>
            <person name="Shouche Y.S."/>
        </authorList>
    </citation>
    <scope>NUCLEOTIDE SEQUENCE [LARGE SCALE GENOMIC DNA]</scope>
    <source>
        <strain evidence="4 5">MEB193</strain>
    </source>
</reference>
<dbReference type="HAMAP" id="MF_01385">
    <property type="entry name" value="UreF"/>
    <property type="match status" value="1"/>
</dbReference>
<keyword evidence="1 3" id="KW-0996">Nickel insertion</keyword>
<dbReference type="Gene3D" id="1.10.4190.10">
    <property type="entry name" value="Urease accessory protein UreF"/>
    <property type="match status" value="1"/>
</dbReference>
<comment type="function">
    <text evidence="3">Required for maturation of urease via the functional incorporation of the urease nickel metallocenter.</text>
</comment>
<dbReference type="PANTHER" id="PTHR33620">
    <property type="entry name" value="UREASE ACCESSORY PROTEIN F"/>
    <property type="match status" value="1"/>
</dbReference>
<comment type="subunit">
    <text evidence="3">UreD, UreF and UreG form a complex that acts as a GTP-hydrolysis-dependent molecular chaperone, activating the urease apoprotein by helping to assemble the nickel containing metallocenter of UreC. The UreE protein probably delivers the nickel.</text>
</comment>
<name>A0A5A9W170_9GAMM</name>
<keyword evidence="2 3" id="KW-0143">Chaperone</keyword>
<dbReference type="EMBL" id="SMRS01000006">
    <property type="protein sequence ID" value="KAA0874312.1"/>
    <property type="molecule type" value="Genomic_DNA"/>
</dbReference>
<evidence type="ECO:0000256" key="3">
    <source>
        <dbReference type="HAMAP-Rule" id="MF_01385"/>
    </source>
</evidence>
<dbReference type="Pfam" id="PF01730">
    <property type="entry name" value="UreF"/>
    <property type="match status" value="1"/>
</dbReference>
<comment type="subcellular location">
    <subcellularLocation>
        <location evidence="3">Cytoplasm</location>
    </subcellularLocation>
</comment>
<organism evidence="4 5">
    <name type="scientific">Nitrincola tapanii</name>
    <dbReference type="NCBI Taxonomy" id="1708751"/>
    <lineage>
        <taxon>Bacteria</taxon>
        <taxon>Pseudomonadati</taxon>
        <taxon>Pseudomonadota</taxon>
        <taxon>Gammaproteobacteria</taxon>
        <taxon>Oceanospirillales</taxon>
        <taxon>Oceanospirillaceae</taxon>
        <taxon>Nitrincola</taxon>
    </lineage>
</organism>
<proteinExistence type="inferred from homology"/>
<dbReference type="AlphaFoldDB" id="A0A5A9W170"/>
<dbReference type="GO" id="GO:0016151">
    <property type="term" value="F:nickel cation binding"/>
    <property type="evidence" value="ECO:0007669"/>
    <property type="project" value="UniProtKB-UniRule"/>
</dbReference>
<dbReference type="GO" id="GO:0005737">
    <property type="term" value="C:cytoplasm"/>
    <property type="evidence" value="ECO:0007669"/>
    <property type="project" value="UniProtKB-SubCell"/>
</dbReference>
<dbReference type="PIRSF" id="PIRSF009467">
    <property type="entry name" value="Ureas_acces_UreF"/>
    <property type="match status" value="1"/>
</dbReference>
<dbReference type="InterPro" id="IPR038277">
    <property type="entry name" value="UreF_sf"/>
</dbReference>
<protein>
    <recommendedName>
        <fullName evidence="3">Urease accessory protein UreF</fullName>
    </recommendedName>
</protein>
<dbReference type="InterPro" id="IPR002639">
    <property type="entry name" value="UreF"/>
</dbReference>
<accession>A0A5A9W170</accession>
<keyword evidence="3" id="KW-0963">Cytoplasm</keyword>
<evidence type="ECO:0000313" key="4">
    <source>
        <dbReference type="EMBL" id="KAA0874312.1"/>
    </source>
</evidence>
<dbReference type="RefSeq" id="WP_149391045.1">
    <property type="nucleotide sequence ID" value="NZ_SMRS01000006.1"/>
</dbReference>
<gene>
    <name evidence="3" type="primary">ureF</name>
    <name evidence="4" type="ORF">E1H14_08525</name>
</gene>
<comment type="caution">
    <text evidence="4">The sequence shown here is derived from an EMBL/GenBank/DDBJ whole genome shotgun (WGS) entry which is preliminary data.</text>
</comment>
<dbReference type="PANTHER" id="PTHR33620:SF1">
    <property type="entry name" value="UREASE ACCESSORY PROTEIN F"/>
    <property type="match status" value="1"/>
</dbReference>
<dbReference type="Proteomes" id="UP000325302">
    <property type="component" value="Unassembled WGS sequence"/>
</dbReference>
<evidence type="ECO:0000256" key="1">
    <source>
        <dbReference type="ARBA" id="ARBA00022988"/>
    </source>
</evidence>
<dbReference type="OrthoDB" id="9798772at2"/>
<keyword evidence="5" id="KW-1185">Reference proteome</keyword>
<comment type="similarity">
    <text evidence="3">Belongs to the UreF family.</text>
</comment>
<evidence type="ECO:0000256" key="2">
    <source>
        <dbReference type="ARBA" id="ARBA00023186"/>
    </source>
</evidence>
<sequence>MLAQLRLFQLISPSLPVGAFTYSQGLEWAVEAGWIKTSADLGDWLDSVLRLSVLRLEVPILLRLHQAWQAQDLDAAAYWTETLYISRETSELRAEETQRGKALALLLPKLGIEVDPQVQPLLQTSQVSGMSYAAQHWQITPESLAQGYLWSWLENAVMAGVKLVPLGQTQGQQLLLEISSRLPEQLHCALHCQDQEIAACTPALAIASARHETQYTRLFRS</sequence>
<evidence type="ECO:0000313" key="5">
    <source>
        <dbReference type="Proteomes" id="UP000325302"/>
    </source>
</evidence>